<evidence type="ECO:0000313" key="3">
    <source>
        <dbReference type="Proteomes" id="UP000021053"/>
    </source>
</evidence>
<feature type="transmembrane region" description="Helical" evidence="1">
    <location>
        <begin position="129"/>
        <end position="150"/>
    </location>
</feature>
<evidence type="ECO:0008006" key="4">
    <source>
        <dbReference type="Google" id="ProtNLM"/>
    </source>
</evidence>
<keyword evidence="3" id="KW-1185">Reference proteome</keyword>
<dbReference type="Proteomes" id="UP000021053">
    <property type="component" value="Unassembled WGS sequence"/>
</dbReference>
<reference evidence="2 3" key="1">
    <citation type="submission" date="2013-07" db="EMBL/GenBank/DDBJ databases">
        <authorList>
            <consortium name="DOE Joint Genome Institute"/>
            <person name="Eisen J."/>
            <person name="Huntemann M."/>
            <person name="Han J."/>
            <person name="Chen A."/>
            <person name="Kyrpides N."/>
            <person name="Mavromatis K."/>
            <person name="Markowitz V."/>
            <person name="Palaniappan K."/>
            <person name="Ivanova N."/>
            <person name="Schaumberg A."/>
            <person name="Pati A."/>
            <person name="Liolios K."/>
            <person name="Nordberg H.P."/>
            <person name="Cantor M.N."/>
            <person name="Hua S.X."/>
            <person name="Woyke T."/>
        </authorList>
    </citation>
    <scope>NUCLEOTIDE SEQUENCE [LARGE SCALE GENOMIC DNA]</scope>
    <source>
        <strain evidence="2 3">DSM 44712</strain>
    </source>
</reference>
<dbReference type="EMBL" id="JFBT01000001">
    <property type="protein sequence ID" value="EXG79187.1"/>
    <property type="molecule type" value="Genomic_DNA"/>
</dbReference>
<organism evidence="2 3">
    <name type="scientific">Cryptosporangium arvum DSM 44712</name>
    <dbReference type="NCBI Taxonomy" id="927661"/>
    <lineage>
        <taxon>Bacteria</taxon>
        <taxon>Bacillati</taxon>
        <taxon>Actinomycetota</taxon>
        <taxon>Actinomycetes</taxon>
        <taxon>Cryptosporangiales</taxon>
        <taxon>Cryptosporangiaceae</taxon>
        <taxon>Cryptosporangium</taxon>
    </lineage>
</organism>
<gene>
    <name evidence="2" type="ORF">CryarDRAFT_0215</name>
</gene>
<dbReference type="PATRIC" id="fig|927661.3.peg.202"/>
<dbReference type="OrthoDB" id="3217629at2"/>
<feature type="transmembrane region" description="Helical" evidence="1">
    <location>
        <begin position="202"/>
        <end position="219"/>
    </location>
</feature>
<feature type="transmembrane region" description="Helical" evidence="1">
    <location>
        <begin position="96"/>
        <end position="117"/>
    </location>
</feature>
<dbReference type="AlphaFoldDB" id="A0A010ZPP2"/>
<dbReference type="HOGENOM" id="CLU_1198177_0_0_11"/>
<keyword evidence="1" id="KW-0812">Transmembrane</keyword>
<evidence type="ECO:0000256" key="1">
    <source>
        <dbReference type="SAM" id="Phobius"/>
    </source>
</evidence>
<proteinExistence type="predicted"/>
<keyword evidence="1" id="KW-0472">Membrane</keyword>
<dbReference type="RefSeq" id="WP_035847683.1">
    <property type="nucleotide sequence ID" value="NZ_KK073874.1"/>
</dbReference>
<feature type="transmembrane region" description="Helical" evidence="1">
    <location>
        <begin position="14"/>
        <end position="35"/>
    </location>
</feature>
<keyword evidence="1" id="KW-1133">Transmembrane helix</keyword>
<name>A0A010ZPP2_9ACTN</name>
<comment type="caution">
    <text evidence="2">The sequence shown here is derived from an EMBL/GenBank/DDBJ whole genome shotgun (WGS) entry which is preliminary data.</text>
</comment>
<evidence type="ECO:0000313" key="2">
    <source>
        <dbReference type="EMBL" id="EXG79187.1"/>
    </source>
</evidence>
<sequence length="231" mass="24103">MKPLTLWQYEVRRAGWSALLGPPIAVAVGIVAALANPMPSDTTTARILLGTLEMAVPLAAGVACASLVGRDPAVELQLTSPTSYRVTLLRRLGVTLGWSAAFAVPTAVALIVTGWWARWPANHGALVGQLTWVAPTLGLSALGFAAGAVFRSPGAAGALVTTLWAIQQFFAGAAQDHRAGRLLYLFATTRGSAPDDWAANRLTLLGASAALITLALVVLGRSERLIGEEDE</sequence>
<feature type="transmembrane region" description="Helical" evidence="1">
    <location>
        <begin position="47"/>
        <end position="68"/>
    </location>
</feature>
<protein>
    <recommendedName>
        <fullName evidence="4">ABC-2 family transporter protein</fullName>
    </recommendedName>
</protein>
<accession>A0A010ZPP2</accession>